<feature type="domain" description="Legume lectin" evidence="5">
    <location>
        <begin position="30"/>
        <end position="275"/>
    </location>
</feature>
<comment type="caution">
    <text evidence="6">The sequence shown here is derived from an EMBL/GenBank/DDBJ whole genome shotgun (WGS) entry which is preliminary data.</text>
</comment>
<gene>
    <name evidence="6" type="ORF">FNV43_RR09731</name>
</gene>
<evidence type="ECO:0000256" key="3">
    <source>
        <dbReference type="SAM" id="Phobius"/>
    </source>
</evidence>
<name>A0A8K0HAL0_9ROSA</name>
<dbReference type="CDD" id="cd06899">
    <property type="entry name" value="lectin_legume_LecRK_Arcelin_ConA"/>
    <property type="match status" value="1"/>
</dbReference>
<feature type="signal peptide" evidence="4">
    <location>
        <begin position="1"/>
        <end position="26"/>
    </location>
</feature>
<dbReference type="InterPro" id="IPR013320">
    <property type="entry name" value="ConA-like_dom_sf"/>
</dbReference>
<evidence type="ECO:0000256" key="4">
    <source>
        <dbReference type="SAM" id="SignalP"/>
    </source>
</evidence>
<keyword evidence="4" id="KW-0732">Signal</keyword>
<dbReference type="AlphaFoldDB" id="A0A8K0HAL0"/>
<organism evidence="6 7">
    <name type="scientific">Rhamnella rubrinervis</name>
    <dbReference type="NCBI Taxonomy" id="2594499"/>
    <lineage>
        <taxon>Eukaryota</taxon>
        <taxon>Viridiplantae</taxon>
        <taxon>Streptophyta</taxon>
        <taxon>Embryophyta</taxon>
        <taxon>Tracheophyta</taxon>
        <taxon>Spermatophyta</taxon>
        <taxon>Magnoliopsida</taxon>
        <taxon>eudicotyledons</taxon>
        <taxon>Gunneridae</taxon>
        <taxon>Pentapetalae</taxon>
        <taxon>rosids</taxon>
        <taxon>fabids</taxon>
        <taxon>Rosales</taxon>
        <taxon>Rhamnaceae</taxon>
        <taxon>rhamnoid group</taxon>
        <taxon>Rhamneae</taxon>
        <taxon>Rhamnella</taxon>
    </lineage>
</organism>
<dbReference type="Gene3D" id="2.60.120.200">
    <property type="match status" value="1"/>
</dbReference>
<keyword evidence="3" id="KW-0472">Membrane</keyword>
<evidence type="ECO:0000313" key="7">
    <source>
        <dbReference type="Proteomes" id="UP000796880"/>
    </source>
</evidence>
<proteinExistence type="inferred from homology"/>
<dbReference type="InterPro" id="IPR001220">
    <property type="entry name" value="Legume_lectin_dom"/>
</dbReference>
<dbReference type="PANTHER" id="PTHR32401:SF16">
    <property type="entry name" value="CONCANAVALIN A-LIKE LECTIN FAMILY PROTEIN"/>
    <property type="match status" value="1"/>
</dbReference>
<protein>
    <recommendedName>
        <fullName evidence="5">Legume lectin domain-containing protein</fullName>
    </recommendedName>
</protein>
<dbReference type="EMBL" id="VOIH02000004">
    <property type="protein sequence ID" value="KAF3449007.1"/>
    <property type="molecule type" value="Genomic_DNA"/>
</dbReference>
<evidence type="ECO:0000259" key="5">
    <source>
        <dbReference type="Pfam" id="PF00139"/>
    </source>
</evidence>
<dbReference type="InterPro" id="IPR050258">
    <property type="entry name" value="Leguminous_Lectin"/>
</dbReference>
<dbReference type="SUPFAM" id="SSF49899">
    <property type="entry name" value="Concanavalin A-like lectins/glucanases"/>
    <property type="match status" value="1"/>
</dbReference>
<sequence>MAALPISRHFPIFYAVLFFCFRASAGDSNSSFSFAEFGKDPKLVSNIAFHGDAKVVNGEGYAVQLTNSVSSSAGRVMYKKPIKLVEGKPQKLVSFSTYFLFSVSPGNGDSLAFVMVPSSFNVNKFCNCSFGLNLGIGMGKGKSKIIAVKFYTLRDTKNDSLLNVHAGIDVGSLVSAKVSNTSTINLALTNGNKSHAWIDYEAGSRRLEVRLSQFGDFRPSDPLFWYPIDMSKMWEDDEAFVGLSASSWNSSQDCLLYLWSFEQRHIPQWMHSEPLNPDAFAKNSKTPAVQKRKDCLMRVLAAMIFGAACGALAAFTKLYLWTIFGNKRPVVPKEYVMQVQPVDFEYKKVKIVVDKALIEYGK</sequence>
<evidence type="ECO:0000256" key="2">
    <source>
        <dbReference type="ARBA" id="ARBA00022734"/>
    </source>
</evidence>
<comment type="similarity">
    <text evidence="1">Belongs to the leguminous lectin family.</text>
</comment>
<keyword evidence="3" id="KW-1133">Transmembrane helix</keyword>
<accession>A0A8K0HAL0</accession>
<reference evidence="6" key="1">
    <citation type="submission" date="2020-03" db="EMBL/GenBank/DDBJ databases">
        <title>A high-quality chromosome-level genome assembly of a woody plant with both climbing and erect habits, Rhamnella rubrinervis.</title>
        <authorList>
            <person name="Lu Z."/>
            <person name="Yang Y."/>
            <person name="Zhu X."/>
            <person name="Sun Y."/>
        </authorList>
    </citation>
    <scope>NUCLEOTIDE SEQUENCE</scope>
    <source>
        <strain evidence="6">BYM</strain>
        <tissue evidence="6">Leaf</tissue>
    </source>
</reference>
<evidence type="ECO:0000256" key="1">
    <source>
        <dbReference type="ARBA" id="ARBA00007606"/>
    </source>
</evidence>
<feature type="chain" id="PRO_5035476413" description="Legume lectin domain-containing protein" evidence="4">
    <location>
        <begin position="27"/>
        <end position="362"/>
    </location>
</feature>
<keyword evidence="2" id="KW-0430">Lectin</keyword>
<dbReference type="Pfam" id="PF00139">
    <property type="entry name" value="Lectin_legB"/>
    <property type="match status" value="1"/>
</dbReference>
<dbReference type="PANTHER" id="PTHR32401">
    <property type="entry name" value="CONCANAVALIN A-LIKE LECTIN FAMILY PROTEIN"/>
    <property type="match status" value="1"/>
</dbReference>
<keyword evidence="7" id="KW-1185">Reference proteome</keyword>
<keyword evidence="3" id="KW-0812">Transmembrane</keyword>
<dbReference type="OrthoDB" id="2019747at2759"/>
<feature type="transmembrane region" description="Helical" evidence="3">
    <location>
        <begin position="299"/>
        <end position="320"/>
    </location>
</feature>
<dbReference type="GO" id="GO:0030246">
    <property type="term" value="F:carbohydrate binding"/>
    <property type="evidence" value="ECO:0007669"/>
    <property type="project" value="UniProtKB-KW"/>
</dbReference>
<evidence type="ECO:0000313" key="6">
    <source>
        <dbReference type="EMBL" id="KAF3449007.1"/>
    </source>
</evidence>
<dbReference type="Proteomes" id="UP000796880">
    <property type="component" value="Unassembled WGS sequence"/>
</dbReference>